<organism evidence="2 3">
    <name type="scientific">Camellia sinensis var. sinensis</name>
    <name type="common">China tea</name>
    <dbReference type="NCBI Taxonomy" id="542762"/>
    <lineage>
        <taxon>Eukaryota</taxon>
        <taxon>Viridiplantae</taxon>
        <taxon>Streptophyta</taxon>
        <taxon>Embryophyta</taxon>
        <taxon>Tracheophyta</taxon>
        <taxon>Spermatophyta</taxon>
        <taxon>Magnoliopsida</taxon>
        <taxon>eudicotyledons</taxon>
        <taxon>Gunneridae</taxon>
        <taxon>Pentapetalae</taxon>
        <taxon>asterids</taxon>
        <taxon>Ericales</taxon>
        <taxon>Theaceae</taxon>
        <taxon>Camellia</taxon>
    </lineage>
</organism>
<dbReference type="Proteomes" id="UP000306102">
    <property type="component" value="Unassembled WGS sequence"/>
</dbReference>
<name>A0A4S4EE37_CAMSN</name>
<evidence type="ECO:0000256" key="1">
    <source>
        <dbReference type="SAM" id="MobiDB-lite"/>
    </source>
</evidence>
<evidence type="ECO:0000313" key="2">
    <source>
        <dbReference type="EMBL" id="THG14628.1"/>
    </source>
</evidence>
<sequence>MEPEKLKGLVNSHAKRFMKKGMVYYHELSHILGDTSTTSKLAHPSTKSPSESSASSDLEFKVKNEDLDALPIDSDNDNGDDQGKYKGKSKMASRKITNVGDDGGSIEGGSTASHSLLKECVALLHAMEEIPAPAYTKAVNKLASDPIIREVFVDMPAGRMRDWVLNL</sequence>
<dbReference type="EMBL" id="SDRB02005167">
    <property type="protein sequence ID" value="THG14628.1"/>
    <property type="molecule type" value="Genomic_DNA"/>
</dbReference>
<gene>
    <name evidence="2" type="ORF">TEA_016412</name>
</gene>
<accession>A0A4S4EE37</accession>
<dbReference type="AlphaFoldDB" id="A0A4S4EE37"/>
<protein>
    <submittedName>
        <fullName evidence="2">Uncharacterized protein</fullName>
    </submittedName>
</protein>
<feature type="compositionally biased region" description="Low complexity" evidence="1">
    <location>
        <begin position="45"/>
        <end position="56"/>
    </location>
</feature>
<comment type="caution">
    <text evidence="2">The sequence shown here is derived from an EMBL/GenBank/DDBJ whole genome shotgun (WGS) entry which is preliminary data.</text>
</comment>
<proteinExistence type="predicted"/>
<keyword evidence="3" id="KW-1185">Reference proteome</keyword>
<reference evidence="2 3" key="1">
    <citation type="journal article" date="2018" name="Proc. Natl. Acad. Sci. U.S.A.">
        <title>Draft genome sequence of Camellia sinensis var. sinensis provides insights into the evolution of the tea genome and tea quality.</title>
        <authorList>
            <person name="Wei C."/>
            <person name="Yang H."/>
            <person name="Wang S."/>
            <person name="Zhao J."/>
            <person name="Liu C."/>
            <person name="Gao L."/>
            <person name="Xia E."/>
            <person name="Lu Y."/>
            <person name="Tai Y."/>
            <person name="She G."/>
            <person name="Sun J."/>
            <person name="Cao H."/>
            <person name="Tong W."/>
            <person name="Gao Q."/>
            <person name="Li Y."/>
            <person name="Deng W."/>
            <person name="Jiang X."/>
            <person name="Wang W."/>
            <person name="Chen Q."/>
            <person name="Zhang S."/>
            <person name="Li H."/>
            <person name="Wu J."/>
            <person name="Wang P."/>
            <person name="Li P."/>
            <person name="Shi C."/>
            <person name="Zheng F."/>
            <person name="Jian J."/>
            <person name="Huang B."/>
            <person name="Shan D."/>
            <person name="Shi M."/>
            <person name="Fang C."/>
            <person name="Yue Y."/>
            <person name="Li F."/>
            <person name="Li D."/>
            <person name="Wei S."/>
            <person name="Han B."/>
            <person name="Jiang C."/>
            <person name="Yin Y."/>
            <person name="Xia T."/>
            <person name="Zhang Z."/>
            <person name="Bennetzen J.L."/>
            <person name="Zhao S."/>
            <person name="Wan X."/>
        </authorList>
    </citation>
    <scope>NUCLEOTIDE SEQUENCE [LARGE SCALE GENOMIC DNA]</scope>
    <source>
        <strain evidence="3">cv. Shuchazao</strain>
        <tissue evidence="2">Leaf</tissue>
    </source>
</reference>
<evidence type="ECO:0000313" key="3">
    <source>
        <dbReference type="Proteomes" id="UP000306102"/>
    </source>
</evidence>
<feature type="region of interest" description="Disordered" evidence="1">
    <location>
        <begin position="36"/>
        <end position="107"/>
    </location>
</feature>